<dbReference type="InterPro" id="IPR000305">
    <property type="entry name" value="GIY-YIG_endonuc"/>
</dbReference>
<dbReference type="Pfam" id="PF01182">
    <property type="entry name" value="Glucosamine_iso"/>
    <property type="match status" value="1"/>
</dbReference>
<name>A0A2B4S821_STYPI</name>
<evidence type="ECO:0000256" key="2">
    <source>
        <dbReference type="ARBA" id="ARBA00004961"/>
    </source>
</evidence>
<dbReference type="STRING" id="50429.A0A2B4S821"/>
<gene>
    <name evidence="7" type="primary">Pgls</name>
    <name evidence="7" type="ORF">AWC38_SpisGene10193</name>
</gene>
<dbReference type="PANTHER" id="PTHR11054">
    <property type="entry name" value="6-PHOSPHOGLUCONOLACTONASE"/>
    <property type="match status" value="1"/>
</dbReference>
<comment type="caution">
    <text evidence="7">The sequence shown here is derived from an EMBL/GenBank/DDBJ whole genome shotgun (WGS) entry which is preliminary data.</text>
</comment>
<dbReference type="FunFam" id="3.40.50.1360:FF:000005">
    <property type="entry name" value="6-phosphogluconolactonase"/>
    <property type="match status" value="1"/>
</dbReference>
<comment type="pathway">
    <text evidence="2">Carbohydrate degradation; pentose phosphate pathway; D-ribulose 5-phosphate from D-glucose 6-phosphate (oxidative stage): step 2/3.</text>
</comment>
<keyword evidence="8" id="KW-1185">Reference proteome</keyword>
<dbReference type="SUPFAM" id="SSF100950">
    <property type="entry name" value="NagB/RpiA/CoA transferase-like"/>
    <property type="match status" value="1"/>
</dbReference>
<dbReference type="InterPro" id="IPR005900">
    <property type="entry name" value="6-phosphogluconolactonase_DevB"/>
</dbReference>
<protein>
    <recommendedName>
        <fullName evidence="4">6-phosphogluconolactonase</fullName>
        <ecNumber evidence="4">3.1.1.31</ecNumber>
    </recommendedName>
</protein>
<dbReference type="InterPro" id="IPR006148">
    <property type="entry name" value="Glc/Gal-6P_isomerase"/>
</dbReference>
<dbReference type="PROSITE" id="PS50164">
    <property type="entry name" value="GIY_YIG"/>
    <property type="match status" value="1"/>
</dbReference>
<dbReference type="GO" id="GO:0017057">
    <property type="term" value="F:6-phosphogluconolactonase activity"/>
    <property type="evidence" value="ECO:0007669"/>
    <property type="project" value="UniProtKB-EC"/>
</dbReference>
<dbReference type="Proteomes" id="UP000225706">
    <property type="component" value="Unassembled WGS sequence"/>
</dbReference>
<evidence type="ECO:0000256" key="1">
    <source>
        <dbReference type="ARBA" id="ARBA00000832"/>
    </source>
</evidence>
<evidence type="ECO:0000256" key="5">
    <source>
        <dbReference type="ARBA" id="ARBA00022801"/>
    </source>
</evidence>
<dbReference type="EC" id="3.1.1.31" evidence="4"/>
<comment type="similarity">
    <text evidence="3">Belongs to the glucosamine/galactosamine-6-phosphate isomerase family. 6-phosphogluconolactonase subfamily.</text>
</comment>
<dbReference type="EMBL" id="LSMT01000157">
    <property type="protein sequence ID" value="PFX25183.1"/>
    <property type="molecule type" value="Genomic_DNA"/>
</dbReference>
<dbReference type="GO" id="GO:0005975">
    <property type="term" value="P:carbohydrate metabolic process"/>
    <property type="evidence" value="ECO:0007669"/>
    <property type="project" value="InterPro"/>
</dbReference>
<dbReference type="NCBIfam" id="TIGR01198">
    <property type="entry name" value="pgl"/>
    <property type="match status" value="1"/>
</dbReference>
<feature type="domain" description="GIY-YIG" evidence="6">
    <location>
        <begin position="119"/>
        <end position="206"/>
    </location>
</feature>
<dbReference type="CDD" id="cd01400">
    <property type="entry name" value="6PGL"/>
    <property type="match status" value="1"/>
</dbReference>
<sequence length="456" mass="51305">MVDRAYRLSSNWSFFSEECDRLRGVFHNLKYPKPLVETTIKRFVERRISSAEPCPSPDVPSETVRLMLPFKDQSSANHVKQQLNSLSSKLSVTVQPVFVSPKLDQQLKQHEIKPPIVNQQCIVYEFKCNLCDAGYVGYTRGHLHERVEGHKRKSSSIYKHYHLQHNSEMPERLIEQFNVITKCNGKFDCLVNEMLYIRMRKPTLNVQTDSIRAKFLSNMAAKHYFANEADLRREVCSLVAQKSSEAIKDHGFFTVGFSGGSLPKIVSPGLLSQQIDFSKWRVFFCDERYVPISDPDSNYQAVKQHFLDKASVGEVLVINPGIALEEAAKDYESRLKSWYSSDQIPSLDMLLLGMGPDGHTCSLFPAHTLLEETSRLVAPISDSPKPPPCRITLTYPIINAAKCVVFVSTGAGKASVLQQVLEGDSGELLPAARVKPANGELHWFVDDAAASLLKRT</sequence>
<comment type="catalytic activity">
    <reaction evidence="1">
        <text>6-phospho-D-glucono-1,5-lactone + H2O = 6-phospho-D-gluconate + H(+)</text>
        <dbReference type="Rhea" id="RHEA:12556"/>
        <dbReference type="ChEBI" id="CHEBI:15377"/>
        <dbReference type="ChEBI" id="CHEBI:15378"/>
        <dbReference type="ChEBI" id="CHEBI:57955"/>
        <dbReference type="ChEBI" id="CHEBI:58759"/>
        <dbReference type="EC" id="3.1.1.31"/>
    </reaction>
</comment>
<dbReference type="InterPro" id="IPR013087">
    <property type="entry name" value="Znf_C2H2_type"/>
</dbReference>
<dbReference type="OrthoDB" id="432544at2759"/>
<dbReference type="AlphaFoldDB" id="A0A2B4S821"/>
<evidence type="ECO:0000256" key="4">
    <source>
        <dbReference type="ARBA" id="ARBA00013198"/>
    </source>
</evidence>
<evidence type="ECO:0000313" key="7">
    <source>
        <dbReference type="EMBL" id="PFX25183.1"/>
    </source>
</evidence>
<dbReference type="InterPro" id="IPR058912">
    <property type="entry name" value="HTH_animal"/>
</dbReference>
<dbReference type="PROSITE" id="PS00028">
    <property type="entry name" value="ZINC_FINGER_C2H2_1"/>
    <property type="match status" value="1"/>
</dbReference>
<evidence type="ECO:0000313" key="8">
    <source>
        <dbReference type="Proteomes" id="UP000225706"/>
    </source>
</evidence>
<dbReference type="Pfam" id="PF26215">
    <property type="entry name" value="HTH_animal"/>
    <property type="match status" value="1"/>
</dbReference>
<dbReference type="GO" id="GO:0006098">
    <property type="term" value="P:pentose-phosphate shunt"/>
    <property type="evidence" value="ECO:0007669"/>
    <property type="project" value="InterPro"/>
</dbReference>
<dbReference type="PANTHER" id="PTHR11054:SF0">
    <property type="entry name" value="6-PHOSPHOGLUCONOLACTONASE"/>
    <property type="match status" value="1"/>
</dbReference>
<keyword evidence="5" id="KW-0378">Hydrolase</keyword>
<dbReference type="InterPro" id="IPR039104">
    <property type="entry name" value="6PGL"/>
</dbReference>
<dbReference type="InterPro" id="IPR037171">
    <property type="entry name" value="NagB/RpiA_transferase-like"/>
</dbReference>
<proteinExistence type="inferred from homology"/>
<reference evidence="8" key="1">
    <citation type="journal article" date="2017" name="bioRxiv">
        <title>Comparative analysis of the genomes of Stylophora pistillata and Acropora digitifera provides evidence for extensive differences between species of corals.</title>
        <authorList>
            <person name="Voolstra C.R."/>
            <person name="Li Y."/>
            <person name="Liew Y.J."/>
            <person name="Baumgarten S."/>
            <person name="Zoccola D."/>
            <person name="Flot J.-F."/>
            <person name="Tambutte S."/>
            <person name="Allemand D."/>
            <person name="Aranda M."/>
        </authorList>
    </citation>
    <scope>NUCLEOTIDE SEQUENCE [LARGE SCALE GENOMIC DNA]</scope>
</reference>
<evidence type="ECO:0000259" key="6">
    <source>
        <dbReference type="PROSITE" id="PS50164"/>
    </source>
</evidence>
<dbReference type="Gene3D" id="3.40.50.1360">
    <property type="match status" value="1"/>
</dbReference>
<accession>A0A2B4S821</accession>
<organism evidence="7 8">
    <name type="scientific">Stylophora pistillata</name>
    <name type="common">Smooth cauliflower coral</name>
    <dbReference type="NCBI Taxonomy" id="50429"/>
    <lineage>
        <taxon>Eukaryota</taxon>
        <taxon>Metazoa</taxon>
        <taxon>Cnidaria</taxon>
        <taxon>Anthozoa</taxon>
        <taxon>Hexacorallia</taxon>
        <taxon>Scleractinia</taxon>
        <taxon>Astrocoeniina</taxon>
        <taxon>Pocilloporidae</taxon>
        <taxon>Stylophora</taxon>
    </lineage>
</organism>
<evidence type="ECO:0000256" key="3">
    <source>
        <dbReference type="ARBA" id="ARBA00010662"/>
    </source>
</evidence>